<organism evidence="1 2">
    <name type="scientific">Enterococcus mundtii</name>
    <dbReference type="NCBI Taxonomy" id="53346"/>
    <lineage>
        <taxon>Bacteria</taxon>
        <taxon>Bacillati</taxon>
        <taxon>Bacillota</taxon>
        <taxon>Bacilli</taxon>
        <taxon>Lactobacillales</taxon>
        <taxon>Enterococcaceae</taxon>
        <taxon>Enterococcus</taxon>
    </lineage>
</organism>
<evidence type="ECO:0000313" key="1">
    <source>
        <dbReference type="EMBL" id="PTO34166.1"/>
    </source>
</evidence>
<evidence type="ECO:0000313" key="2">
    <source>
        <dbReference type="Proteomes" id="UP000244022"/>
    </source>
</evidence>
<accession>A0A2T5D980</accession>
<proteinExistence type="predicted"/>
<dbReference type="Proteomes" id="UP000244022">
    <property type="component" value="Unassembled WGS sequence"/>
</dbReference>
<dbReference type="EMBL" id="PYGR01000092">
    <property type="protein sequence ID" value="PTO34166.1"/>
    <property type="molecule type" value="Genomic_DNA"/>
</dbReference>
<gene>
    <name evidence="1" type="ORF">C6N14_13595</name>
</gene>
<name>A0A2T5D980_ENTMU</name>
<reference evidence="1 2" key="1">
    <citation type="submission" date="2018-03" db="EMBL/GenBank/DDBJ databases">
        <title>Draft genome sequences of four Enterococcus mundtii strains isolated from beef slaughterhouses in Kenya.</title>
        <authorList>
            <person name="Wambui J."/>
            <person name="Stevens M."/>
            <person name="Njage P."/>
            <person name="Stephan R."/>
            <person name="Tasara T."/>
        </authorList>
    </citation>
    <scope>NUCLEOTIDE SEQUENCE [LARGE SCALE GENOMIC DNA]</scope>
    <source>
        <strain evidence="1 2">H18-EM</strain>
    </source>
</reference>
<dbReference type="AlphaFoldDB" id="A0A2T5D980"/>
<dbReference type="RefSeq" id="WP_108146508.1">
    <property type="nucleotide sequence ID" value="NZ_JADNDD010000001.1"/>
</dbReference>
<comment type="caution">
    <text evidence="1">The sequence shown here is derived from an EMBL/GenBank/DDBJ whole genome shotgun (WGS) entry which is preliminary data.</text>
</comment>
<sequence>MKRVLMGVTMLFGLIVSGMHTEVADAAIRAIDPESIVISKEDNQKAVQQLEEQGIDVDNLPFSKDKLTIQKPKAGTYIIEGEDKNPKDNLSIAEELLPKAKLYSINATGFSVQIYNPSSGSTSSASGIRCNELAPLFTIEDNGIAGIHAIMSYNQFYFLGDYVQDYGTGVWDGGYYYRYFNISDTKWQWYRRLWLSVADKNDLLN</sequence>
<protein>
    <submittedName>
        <fullName evidence="1">Uncharacterized protein</fullName>
    </submittedName>
</protein>